<dbReference type="InterPro" id="IPR007197">
    <property type="entry name" value="rSAM"/>
</dbReference>
<keyword evidence="2" id="KW-0949">S-adenosyl-L-methionine</keyword>
<dbReference type="eggNOG" id="COG0641">
    <property type="taxonomic scope" value="Bacteria"/>
</dbReference>
<organism evidence="7 8">
    <name type="scientific">Thermodesulfovibrio yellowstonii (strain ATCC 51303 / DSM 11347 / YP87)</name>
    <dbReference type="NCBI Taxonomy" id="289376"/>
    <lineage>
        <taxon>Bacteria</taxon>
        <taxon>Pseudomonadati</taxon>
        <taxon>Nitrospirota</taxon>
        <taxon>Thermodesulfovibrionia</taxon>
        <taxon>Thermodesulfovibrionales</taxon>
        <taxon>Thermodesulfovibrionaceae</taxon>
        <taxon>Thermodesulfovibrio</taxon>
    </lineage>
</organism>
<dbReference type="InParanoid" id="B5YHJ2"/>
<dbReference type="InterPro" id="IPR023885">
    <property type="entry name" value="4Fe4S-binding_SPASM_dom"/>
</dbReference>
<dbReference type="InterPro" id="IPR058240">
    <property type="entry name" value="rSAM_sf"/>
</dbReference>
<gene>
    <name evidence="7" type="ordered locus">THEYE_A0163</name>
</gene>
<dbReference type="SUPFAM" id="SSF102114">
    <property type="entry name" value="Radical SAM enzymes"/>
    <property type="match status" value="1"/>
</dbReference>
<proteinExistence type="predicted"/>
<keyword evidence="5" id="KW-0411">Iron-sulfur</keyword>
<dbReference type="STRING" id="289376.THEYE_A0163"/>
<evidence type="ECO:0000256" key="4">
    <source>
        <dbReference type="ARBA" id="ARBA00023004"/>
    </source>
</evidence>
<protein>
    <submittedName>
        <fullName evidence="7">Coenzyme PQQ synthesis protein, putative</fullName>
    </submittedName>
</protein>
<evidence type="ECO:0000256" key="2">
    <source>
        <dbReference type="ARBA" id="ARBA00022691"/>
    </source>
</evidence>
<dbReference type="RefSeq" id="WP_012546276.1">
    <property type="nucleotide sequence ID" value="NC_011296.1"/>
</dbReference>
<dbReference type="PROSITE" id="PS51918">
    <property type="entry name" value="RADICAL_SAM"/>
    <property type="match status" value="1"/>
</dbReference>
<evidence type="ECO:0000313" key="8">
    <source>
        <dbReference type="Proteomes" id="UP000000718"/>
    </source>
</evidence>
<dbReference type="EnsemblBacteria" id="ACI21564">
    <property type="protein sequence ID" value="ACI21564"/>
    <property type="gene ID" value="THEYE_A0163"/>
</dbReference>
<dbReference type="SFLD" id="SFLDG01067">
    <property type="entry name" value="SPASM/twitch_domain_containing"/>
    <property type="match status" value="1"/>
</dbReference>
<dbReference type="AlphaFoldDB" id="B5YHJ2"/>
<dbReference type="CDD" id="cd21125">
    <property type="entry name" value="SPASM_AlbA-like"/>
    <property type="match status" value="1"/>
</dbReference>
<dbReference type="KEGG" id="tye:THEYE_A0163"/>
<evidence type="ECO:0000256" key="3">
    <source>
        <dbReference type="ARBA" id="ARBA00022723"/>
    </source>
</evidence>
<name>B5YHJ2_THEYD</name>
<accession>B5YHJ2</accession>
<feature type="domain" description="Radical SAM core" evidence="6">
    <location>
        <begin position="1"/>
        <end position="193"/>
    </location>
</feature>
<dbReference type="GO" id="GO:0051536">
    <property type="term" value="F:iron-sulfur cluster binding"/>
    <property type="evidence" value="ECO:0007669"/>
    <property type="project" value="UniProtKB-KW"/>
</dbReference>
<dbReference type="Pfam" id="PF13186">
    <property type="entry name" value="SPASM"/>
    <property type="match status" value="1"/>
</dbReference>
<evidence type="ECO:0000256" key="1">
    <source>
        <dbReference type="ARBA" id="ARBA00001966"/>
    </source>
</evidence>
<reference evidence="8" key="1">
    <citation type="submission" date="2008-08" db="EMBL/GenBank/DDBJ databases">
        <title>The complete genome sequence of Thermodesulfovibrio yellowstonii strain ATCC 51303 / DSM 11347 / YP87.</title>
        <authorList>
            <person name="Dodson R.J."/>
            <person name="Durkin A.S."/>
            <person name="Wu M."/>
            <person name="Eisen J."/>
            <person name="Sutton G."/>
        </authorList>
    </citation>
    <scope>NUCLEOTIDE SEQUENCE [LARGE SCALE GENOMIC DNA]</scope>
    <source>
        <strain evidence="8">ATCC 51303 / DSM 11347 / YP87</strain>
    </source>
</reference>
<dbReference type="GO" id="GO:0003824">
    <property type="term" value="F:catalytic activity"/>
    <property type="evidence" value="ECO:0007669"/>
    <property type="project" value="InterPro"/>
</dbReference>
<evidence type="ECO:0000259" key="6">
    <source>
        <dbReference type="PROSITE" id="PS51918"/>
    </source>
</evidence>
<dbReference type="Pfam" id="PF04055">
    <property type="entry name" value="Radical_SAM"/>
    <property type="match status" value="1"/>
</dbReference>
<dbReference type="OrthoDB" id="9782387at2"/>
<dbReference type="Gene3D" id="3.20.20.70">
    <property type="entry name" value="Aldolase class I"/>
    <property type="match status" value="1"/>
</dbReference>
<dbReference type="HOGENOM" id="CLU_009273_4_2_0"/>
<dbReference type="CDD" id="cd01335">
    <property type="entry name" value="Radical_SAM"/>
    <property type="match status" value="1"/>
</dbReference>
<dbReference type="PATRIC" id="fig|289376.4.peg.160"/>
<keyword evidence="4" id="KW-0408">Iron</keyword>
<sequence>MIEYVQFFPTLRCNKSCAFCFSQGLFYHDFPEERIGRFIAILRENKINSLDILGGEPFLYKSLNKLVKKAIEKDIEVTISTNGTFINELKNFLKTFDKGSVKVGVSINESPAEDLLQIIKDCKLWIKSVISKESLPDVNLLEFAKTSGIKYYFIYMDALKERDLKNSMPFYEFMNKIKEYENLFPQIKPVFCKGFIGGNSNYRCPAGTEKITIMSDGSVYPCYLLARFEEYKIGNIFKDSLSEILSSPKLEIFKTYDGNICHNKICNYYEECRSGCIAHSIIHYGTHRKPDPRCNLKKEEKR</sequence>
<comment type="cofactor">
    <cofactor evidence="1">
        <name>[4Fe-4S] cluster</name>
        <dbReference type="ChEBI" id="CHEBI:49883"/>
    </cofactor>
</comment>
<evidence type="ECO:0000313" key="7">
    <source>
        <dbReference type="EMBL" id="ACI21564.1"/>
    </source>
</evidence>
<keyword evidence="8" id="KW-1185">Reference proteome</keyword>
<evidence type="ECO:0000256" key="5">
    <source>
        <dbReference type="ARBA" id="ARBA00023014"/>
    </source>
</evidence>
<dbReference type="InterPro" id="IPR050377">
    <property type="entry name" value="Radical_SAM_PqqE_MftC-like"/>
</dbReference>
<dbReference type="PANTHER" id="PTHR11228">
    <property type="entry name" value="RADICAL SAM DOMAIN PROTEIN"/>
    <property type="match status" value="1"/>
</dbReference>
<dbReference type="Proteomes" id="UP000000718">
    <property type="component" value="Chromosome"/>
</dbReference>
<dbReference type="EMBL" id="CP001147">
    <property type="protein sequence ID" value="ACI21564.1"/>
    <property type="molecule type" value="Genomic_DNA"/>
</dbReference>
<dbReference type="PANTHER" id="PTHR11228:SF7">
    <property type="entry name" value="PQQA PEPTIDE CYCLASE"/>
    <property type="match status" value="1"/>
</dbReference>
<dbReference type="SFLD" id="SFLDS00029">
    <property type="entry name" value="Radical_SAM"/>
    <property type="match status" value="1"/>
</dbReference>
<reference evidence="7 8" key="2">
    <citation type="journal article" date="2015" name="Genome Announc.">
        <title>Genome Sequence of the Sulfate-Reducing Thermophilic Bacterium Thermodesulfovibrio yellowstonii Strain DSM 11347T (Phylum Nitrospirae).</title>
        <authorList>
            <person name="Bhatnagar S."/>
            <person name="Badger J.H."/>
            <person name="Madupu R."/>
            <person name="Khouri H.M."/>
            <person name="O'Connor E.M."/>
            <person name="Robb F.T."/>
            <person name="Ward N.L."/>
            <person name="Eisen J.A."/>
        </authorList>
    </citation>
    <scope>NUCLEOTIDE SEQUENCE [LARGE SCALE GENOMIC DNA]</scope>
    <source>
        <strain evidence="8">ATCC 51303 / DSM 11347 / YP87</strain>
    </source>
</reference>
<dbReference type="InterPro" id="IPR013785">
    <property type="entry name" value="Aldolase_TIM"/>
</dbReference>
<keyword evidence="3" id="KW-0479">Metal-binding</keyword>
<dbReference type="NCBIfam" id="TIGR04085">
    <property type="entry name" value="rSAM_more_4Fe4S"/>
    <property type="match status" value="1"/>
</dbReference>
<dbReference type="GO" id="GO:0046872">
    <property type="term" value="F:metal ion binding"/>
    <property type="evidence" value="ECO:0007669"/>
    <property type="project" value="UniProtKB-KW"/>
</dbReference>